<organism evidence="2 3">
    <name type="scientific">Paenibacillus pectinilyticus</name>
    <dbReference type="NCBI Taxonomy" id="512399"/>
    <lineage>
        <taxon>Bacteria</taxon>
        <taxon>Bacillati</taxon>
        <taxon>Bacillota</taxon>
        <taxon>Bacilli</taxon>
        <taxon>Bacillales</taxon>
        <taxon>Paenibacillaceae</taxon>
        <taxon>Paenibacillus</taxon>
    </lineage>
</organism>
<dbReference type="STRING" id="512399.A8709_25985"/>
<dbReference type="Proteomes" id="UP000093309">
    <property type="component" value="Unassembled WGS sequence"/>
</dbReference>
<evidence type="ECO:0000313" key="3">
    <source>
        <dbReference type="Proteomes" id="UP000093309"/>
    </source>
</evidence>
<evidence type="ECO:0000313" key="2">
    <source>
        <dbReference type="EMBL" id="OCT14281.1"/>
    </source>
</evidence>
<keyword evidence="1" id="KW-0812">Transmembrane</keyword>
<reference evidence="3" key="1">
    <citation type="submission" date="2016-05" db="EMBL/GenBank/DDBJ databases">
        <title>Paenibacillus oryzae. sp. nov., isolated from the rice root.</title>
        <authorList>
            <person name="Zhang J."/>
            <person name="Zhang X."/>
        </authorList>
    </citation>
    <scope>NUCLEOTIDE SEQUENCE [LARGE SCALE GENOMIC DNA]</scope>
    <source>
        <strain evidence="3">KCTC13222</strain>
    </source>
</reference>
<keyword evidence="1" id="KW-1133">Transmembrane helix</keyword>
<accession>A0A1C1A174</accession>
<evidence type="ECO:0008006" key="4">
    <source>
        <dbReference type="Google" id="ProtNLM"/>
    </source>
</evidence>
<comment type="caution">
    <text evidence="2">The sequence shown here is derived from an EMBL/GenBank/DDBJ whole genome shotgun (WGS) entry which is preliminary data.</text>
</comment>
<evidence type="ECO:0000256" key="1">
    <source>
        <dbReference type="SAM" id="Phobius"/>
    </source>
</evidence>
<protein>
    <recommendedName>
        <fullName evidence="4">Pilus assembly protein TadE</fullName>
    </recommendedName>
</protein>
<dbReference type="AlphaFoldDB" id="A0A1C1A174"/>
<dbReference type="EMBL" id="LYPC01000020">
    <property type="protein sequence ID" value="OCT14281.1"/>
    <property type="molecule type" value="Genomic_DNA"/>
</dbReference>
<gene>
    <name evidence="2" type="ORF">A8709_25985</name>
</gene>
<sequence length="334" mass="37213">MHHSRFDRFTRNEQGSFTLEASMVFPTILICTVLLLFIGMYAYQNVYMQQLARSTAEKLAFTWDNSNKDVNTGSFNPQEHDGLYWRLTQDHMSDLFGLLQGSGGASISLPASQTNGLIEKKLAKATSLLPTGVTGKATYRNYLLDHQVEVSIDKSFLMPPILRKWLHTSVTRGKAIAHVVDAVELIRTTDLTRTYLPTLVGRISPEKAKAALVDPMKSDLSGPVITIQSERQAAAYLRSLVGGKEVNRITASGKSRKIDALDARGIAHQAFYSLTEAQLRAEQLPKDIELLQQDPTVKGVVWHFFKKDANGKGMPSEAFRKELERKGIVVVIHN</sequence>
<feature type="transmembrane region" description="Helical" evidence="1">
    <location>
        <begin position="21"/>
        <end position="43"/>
    </location>
</feature>
<proteinExistence type="predicted"/>
<keyword evidence="3" id="KW-1185">Reference proteome</keyword>
<name>A0A1C1A174_9BACL</name>
<keyword evidence="1" id="KW-0472">Membrane</keyword>